<evidence type="ECO:0000259" key="1">
    <source>
        <dbReference type="Pfam" id="PF01593"/>
    </source>
</evidence>
<dbReference type="PANTHER" id="PTHR46313">
    <property type="match status" value="1"/>
</dbReference>
<accession>A0A9X2RFY7</accession>
<dbReference type="GO" id="GO:0016491">
    <property type="term" value="F:oxidoreductase activity"/>
    <property type="evidence" value="ECO:0007669"/>
    <property type="project" value="InterPro"/>
</dbReference>
<sequence>MNINTDYDVIIAGSGMGGMSAGAMLANAGYKVLILEKAHAPGGCSSSYFRKGYVFESGATTLIGFDENQPLWKLEKETGIHIPREEITPSMSVWLGGEQLTRYKDREQWIQECIRVFGNANGQRAFWEEALAVSDLVWKVSLKNPFFPPQKISEWAQLAINNNPLDVWVLKYAFQSVEDVMQKYGVDTPKFRRFVDEQLMITAQAKAHQTPFLFGAAGLTYTNYSNYYVPGGLLEMVNTIRAFIHEKRGALHTKEGVEMIDRDGEQFTVHTQNKRKEKFSYRSPIVISNIPVWNMSGITSGDVKEYFKSESKDFNDAWGAITLGIATTDTYPDDLPLHHQIHLEEGKTVPFTNSDSIFVSMSKREDTDRAKEGSRTLNISTHASPEFWYSLNGEYESAKQQVEEFVVKKLAEKLPGFADSEIDVIHTATPVTWENWVYRKKGRVGGIPQSMARSLLNWTPHETPFKGLYLVGDTTYPGQGIPGVTLSGINVYSRVIKNHQ</sequence>
<comment type="caution">
    <text evidence="2">The sequence shown here is derived from an EMBL/GenBank/DDBJ whole genome shotgun (WGS) entry which is preliminary data.</text>
</comment>
<dbReference type="GO" id="GO:0016116">
    <property type="term" value="P:carotenoid metabolic process"/>
    <property type="evidence" value="ECO:0007669"/>
    <property type="project" value="InterPro"/>
</dbReference>
<protein>
    <submittedName>
        <fullName evidence="2">NAD(P)/FAD-dependent oxidoreductase</fullName>
    </submittedName>
</protein>
<dbReference type="Gene3D" id="3.50.50.60">
    <property type="entry name" value="FAD/NAD(P)-binding domain"/>
    <property type="match status" value="2"/>
</dbReference>
<reference evidence="2" key="1">
    <citation type="submission" date="2022-06" db="EMBL/GenBank/DDBJ databases">
        <title>Gracilimonas sp. CAU 1638 isolated from sea sediment.</title>
        <authorList>
            <person name="Kim W."/>
        </authorList>
    </citation>
    <scope>NUCLEOTIDE SEQUENCE</scope>
    <source>
        <strain evidence="2">CAU 1638</strain>
    </source>
</reference>
<dbReference type="InterPro" id="IPR036188">
    <property type="entry name" value="FAD/NAD-bd_sf"/>
</dbReference>
<feature type="domain" description="Amine oxidase" evidence="1">
    <location>
        <begin position="16"/>
        <end position="491"/>
    </location>
</feature>
<evidence type="ECO:0000313" key="2">
    <source>
        <dbReference type="EMBL" id="MCP9292946.1"/>
    </source>
</evidence>
<evidence type="ECO:0000313" key="3">
    <source>
        <dbReference type="Proteomes" id="UP001139125"/>
    </source>
</evidence>
<dbReference type="Pfam" id="PF01593">
    <property type="entry name" value="Amino_oxidase"/>
    <property type="match status" value="1"/>
</dbReference>
<dbReference type="SUPFAM" id="SSF51905">
    <property type="entry name" value="FAD/NAD(P)-binding domain"/>
    <property type="match status" value="1"/>
</dbReference>
<name>A0A9X2RFY7_9BACT</name>
<dbReference type="InterPro" id="IPR002937">
    <property type="entry name" value="Amino_oxidase"/>
</dbReference>
<dbReference type="PANTHER" id="PTHR46313:SF3">
    <property type="entry name" value="PROLYCOPENE ISOMERASE, CHLOROPLASTIC"/>
    <property type="match status" value="1"/>
</dbReference>
<keyword evidence="3" id="KW-1185">Reference proteome</keyword>
<organism evidence="2 3">
    <name type="scientific">Gracilimonas sediminicola</name>
    <dbReference type="NCBI Taxonomy" id="2952158"/>
    <lineage>
        <taxon>Bacteria</taxon>
        <taxon>Pseudomonadati</taxon>
        <taxon>Balneolota</taxon>
        <taxon>Balneolia</taxon>
        <taxon>Balneolales</taxon>
        <taxon>Balneolaceae</taxon>
        <taxon>Gracilimonas</taxon>
    </lineage>
</organism>
<dbReference type="InterPro" id="IPR045892">
    <property type="entry name" value="CrtISO-like"/>
</dbReference>
<gene>
    <name evidence="2" type="ORF">NM125_15250</name>
</gene>
<dbReference type="AlphaFoldDB" id="A0A9X2RFY7"/>
<dbReference type="EMBL" id="JANDBC010000003">
    <property type="protein sequence ID" value="MCP9292946.1"/>
    <property type="molecule type" value="Genomic_DNA"/>
</dbReference>
<dbReference type="Proteomes" id="UP001139125">
    <property type="component" value="Unassembled WGS sequence"/>
</dbReference>
<dbReference type="Gene3D" id="3.90.660.50">
    <property type="match status" value="1"/>
</dbReference>
<dbReference type="RefSeq" id="WP_255135846.1">
    <property type="nucleotide sequence ID" value="NZ_JANDBC010000003.1"/>
</dbReference>
<proteinExistence type="predicted"/>